<dbReference type="GeneID" id="9576901"/>
<dbReference type="KEGG" id="tve:TRV_03581"/>
<evidence type="ECO:0000313" key="3">
    <source>
        <dbReference type="Proteomes" id="UP000008383"/>
    </source>
</evidence>
<gene>
    <name evidence="2" type="ORF">TRV_03581</name>
</gene>
<feature type="region of interest" description="Disordered" evidence="1">
    <location>
        <begin position="1"/>
        <end position="44"/>
    </location>
</feature>
<dbReference type="Proteomes" id="UP000008383">
    <property type="component" value="Unassembled WGS sequence"/>
</dbReference>
<sequence>MSEEKERGKKKRKSKTKEKKPRVEARPGQNVTSEIATPDGVRNTPFWQRQARNDRANLQLSPVWFAPHHRKKIKERAKSEGAVMEHG</sequence>
<name>D4D8Z3_TRIVH</name>
<comment type="caution">
    <text evidence="2">The sequence shown here is derived from an EMBL/GenBank/DDBJ whole genome shotgun (WGS) entry which is preliminary data.</text>
</comment>
<evidence type="ECO:0000256" key="1">
    <source>
        <dbReference type="SAM" id="MobiDB-lite"/>
    </source>
</evidence>
<feature type="non-terminal residue" evidence="2">
    <location>
        <position position="87"/>
    </location>
</feature>
<dbReference type="AlphaFoldDB" id="D4D8Z3"/>
<protein>
    <submittedName>
        <fullName evidence="2">Uncharacterized protein</fullName>
    </submittedName>
</protein>
<evidence type="ECO:0000313" key="2">
    <source>
        <dbReference type="EMBL" id="EFE41641.1"/>
    </source>
</evidence>
<reference evidence="3" key="1">
    <citation type="journal article" date="2011" name="Genome Biol.">
        <title>Comparative and functional genomics provide insights into the pathogenicity of dermatophytic fungi.</title>
        <authorList>
            <person name="Burmester A."/>
            <person name="Shelest E."/>
            <person name="Gloeckner G."/>
            <person name="Heddergott C."/>
            <person name="Schindler S."/>
            <person name="Staib P."/>
            <person name="Heidel A."/>
            <person name="Felder M."/>
            <person name="Petzold A."/>
            <person name="Szafranski K."/>
            <person name="Feuermann M."/>
            <person name="Pedruzzi I."/>
            <person name="Priebe S."/>
            <person name="Groth M."/>
            <person name="Winkler R."/>
            <person name="Li W."/>
            <person name="Kniemeyer O."/>
            <person name="Schroeckh V."/>
            <person name="Hertweck C."/>
            <person name="Hube B."/>
            <person name="White T.C."/>
            <person name="Platzer M."/>
            <person name="Guthke R."/>
            <person name="Heitman J."/>
            <person name="Woestemeyer J."/>
            <person name="Zipfel P.F."/>
            <person name="Monod M."/>
            <person name="Brakhage A.A."/>
        </authorList>
    </citation>
    <scope>NUCLEOTIDE SEQUENCE [LARGE SCALE GENOMIC DNA]</scope>
    <source>
        <strain evidence="3">HKI 0517</strain>
    </source>
</reference>
<dbReference type="RefSeq" id="XP_003022259.1">
    <property type="nucleotide sequence ID" value="XM_003022213.1"/>
</dbReference>
<keyword evidence="3" id="KW-1185">Reference proteome</keyword>
<organism evidence="2 3">
    <name type="scientific">Trichophyton verrucosum (strain HKI 0517)</name>
    <dbReference type="NCBI Taxonomy" id="663202"/>
    <lineage>
        <taxon>Eukaryota</taxon>
        <taxon>Fungi</taxon>
        <taxon>Dikarya</taxon>
        <taxon>Ascomycota</taxon>
        <taxon>Pezizomycotina</taxon>
        <taxon>Eurotiomycetes</taxon>
        <taxon>Eurotiomycetidae</taxon>
        <taxon>Onygenales</taxon>
        <taxon>Arthrodermataceae</taxon>
        <taxon>Trichophyton</taxon>
    </lineage>
</organism>
<accession>D4D8Z3</accession>
<feature type="compositionally biased region" description="Basic residues" evidence="1">
    <location>
        <begin position="8"/>
        <end position="20"/>
    </location>
</feature>
<dbReference type="EMBL" id="ACYE01000184">
    <property type="protein sequence ID" value="EFE41641.1"/>
    <property type="molecule type" value="Genomic_DNA"/>
</dbReference>
<proteinExistence type="predicted"/>
<dbReference type="HOGENOM" id="CLU_2489567_0_0_1"/>